<protein>
    <submittedName>
        <fullName evidence="3">PLAT/LH2 domain-containing protein</fullName>
    </submittedName>
</protein>
<evidence type="ECO:0000256" key="1">
    <source>
        <dbReference type="SAM" id="SignalP"/>
    </source>
</evidence>
<dbReference type="SUPFAM" id="SSF49723">
    <property type="entry name" value="Lipase/lipooxygenase domain (PLAT/LH2 domain)"/>
    <property type="match status" value="1"/>
</dbReference>
<feature type="signal peptide" evidence="1">
    <location>
        <begin position="1"/>
        <end position="34"/>
    </location>
</feature>
<organism evidence="3 4">
    <name type="scientific">Micromonospora vulcania</name>
    <dbReference type="NCBI Taxonomy" id="1441873"/>
    <lineage>
        <taxon>Bacteria</taxon>
        <taxon>Bacillati</taxon>
        <taxon>Actinomycetota</taxon>
        <taxon>Actinomycetes</taxon>
        <taxon>Micromonosporales</taxon>
        <taxon>Micromonosporaceae</taxon>
        <taxon>Micromonospora</taxon>
    </lineage>
</organism>
<proteinExistence type="predicted"/>
<comment type="caution">
    <text evidence="3">The sequence shown here is derived from an EMBL/GenBank/DDBJ whole genome shotgun (WGS) entry which is preliminary data.</text>
</comment>
<accession>A0ABW1H674</accession>
<dbReference type="EMBL" id="JBHSQS010000005">
    <property type="protein sequence ID" value="MFC5923861.1"/>
    <property type="molecule type" value="Genomic_DNA"/>
</dbReference>
<dbReference type="Proteomes" id="UP001596226">
    <property type="component" value="Unassembled WGS sequence"/>
</dbReference>
<dbReference type="InterPro" id="IPR036392">
    <property type="entry name" value="PLAT/LH2_dom_sf"/>
</dbReference>
<feature type="domain" description="PLAT" evidence="2">
    <location>
        <begin position="51"/>
        <end position="164"/>
    </location>
</feature>
<sequence length="164" mass="17573">MRFRIPIAVGGALVMTMMALGGGAAASAAPAAKAADSSVAKSGGIGINAVQQYKIFVHTANISGAGTDATVKMKVYGTLAESPGYVNLDNSADNFERNSNDTFGPFSWFDIGRPDFIGVYKGSNGSEWYPEYAQIYSYATSTWYYCPMNAYYGDGAETRWFDCP</sequence>
<feature type="chain" id="PRO_5045063416" evidence="1">
    <location>
        <begin position="35"/>
        <end position="164"/>
    </location>
</feature>
<reference evidence="4" key="1">
    <citation type="journal article" date="2019" name="Int. J. Syst. Evol. Microbiol.">
        <title>The Global Catalogue of Microorganisms (GCM) 10K type strain sequencing project: providing services to taxonomists for standard genome sequencing and annotation.</title>
        <authorList>
            <consortium name="The Broad Institute Genomics Platform"/>
            <consortium name="The Broad Institute Genome Sequencing Center for Infectious Disease"/>
            <person name="Wu L."/>
            <person name="Ma J."/>
        </authorList>
    </citation>
    <scope>NUCLEOTIDE SEQUENCE [LARGE SCALE GENOMIC DNA]</scope>
    <source>
        <strain evidence="4">CGMCC 4.7144</strain>
    </source>
</reference>
<evidence type="ECO:0000313" key="3">
    <source>
        <dbReference type="EMBL" id="MFC5923861.1"/>
    </source>
</evidence>
<dbReference type="PANTHER" id="PTHR31718:SF60">
    <property type="entry name" value="LIPOXYGENASE HOMOLOGY DOMAIN-CONTAINING PROTEIN 1"/>
    <property type="match status" value="1"/>
</dbReference>
<keyword evidence="1" id="KW-0732">Signal</keyword>
<name>A0ABW1H674_9ACTN</name>
<evidence type="ECO:0000259" key="2">
    <source>
        <dbReference type="PROSITE" id="PS50095"/>
    </source>
</evidence>
<dbReference type="Gene3D" id="2.60.60.20">
    <property type="entry name" value="PLAT/LH2 domain"/>
    <property type="match status" value="1"/>
</dbReference>
<dbReference type="Pfam" id="PF01477">
    <property type="entry name" value="PLAT"/>
    <property type="match status" value="1"/>
</dbReference>
<dbReference type="InterPro" id="IPR001024">
    <property type="entry name" value="PLAT/LH2_dom"/>
</dbReference>
<dbReference type="PROSITE" id="PS50095">
    <property type="entry name" value="PLAT"/>
    <property type="match status" value="1"/>
</dbReference>
<dbReference type="RefSeq" id="WP_377509346.1">
    <property type="nucleotide sequence ID" value="NZ_JBHSQS010000005.1"/>
</dbReference>
<evidence type="ECO:0000313" key="4">
    <source>
        <dbReference type="Proteomes" id="UP001596226"/>
    </source>
</evidence>
<dbReference type="PANTHER" id="PTHR31718">
    <property type="entry name" value="PLAT DOMAIN-CONTAINING PROTEIN"/>
    <property type="match status" value="1"/>
</dbReference>
<keyword evidence="4" id="KW-1185">Reference proteome</keyword>
<gene>
    <name evidence="3" type="ORF">ACFQGL_10975</name>
</gene>